<dbReference type="SUPFAM" id="SSF46894">
    <property type="entry name" value="C-terminal effector domain of the bipartite response regulators"/>
    <property type="match status" value="1"/>
</dbReference>
<evidence type="ECO:0000313" key="6">
    <source>
        <dbReference type="EMBL" id="MEQ2637303.1"/>
    </source>
</evidence>
<dbReference type="InterPro" id="IPR001867">
    <property type="entry name" value="OmpR/PhoB-type_DNA-bd"/>
</dbReference>
<feature type="modified residue" description="4-aspartylphosphate" evidence="2">
    <location>
        <position position="63"/>
    </location>
</feature>
<dbReference type="SUPFAM" id="SSF52172">
    <property type="entry name" value="CheY-like"/>
    <property type="match status" value="1"/>
</dbReference>
<dbReference type="CDD" id="cd00383">
    <property type="entry name" value="trans_reg_C"/>
    <property type="match status" value="1"/>
</dbReference>
<keyword evidence="1 3" id="KW-0238">DNA-binding</keyword>
<evidence type="ECO:0000259" key="5">
    <source>
        <dbReference type="PROSITE" id="PS51755"/>
    </source>
</evidence>
<sequence length="243" mass="26777">MIASEGSGGCDGKLALIVEDDRDIAEVVAQRLDKDGLKCVVMHDGVSALGWLSKQWPDVLICDLMLPDCPGETLIRYIRASGRSLPTLIMSARDTPGDKVELLTLGADDYLAKPFDLDELAARVAVQLRHAGMAPLVCDELTLGHWSLNKSTRSFYVDGEFIPLTKMEFDLIALMAERPNRVFTRPELFEAVWGQSYGDDANTINVHVSNIRSKLKPTGTDAYLNTVWGVGFRVRPAEKGRAQ</sequence>
<dbReference type="EMBL" id="JBBNGS010000004">
    <property type="protein sequence ID" value="MEQ2637303.1"/>
    <property type="molecule type" value="Genomic_DNA"/>
</dbReference>
<dbReference type="InterPro" id="IPR011006">
    <property type="entry name" value="CheY-like_superfamily"/>
</dbReference>
<accession>A0ABV1IEI0</accession>
<evidence type="ECO:0000256" key="3">
    <source>
        <dbReference type="PROSITE-ProRule" id="PRU01091"/>
    </source>
</evidence>
<dbReference type="PROSITE" id="PS50110">
    <property type="entry name" value="RESPONSE_REGULATORY"/>
    <property type="match status" value="1"/>
</dbReference>
<feature type="DNA-binding region" description="OmpR/PhoB-type" evidence="3">
    <location>
        <begin position="138"/>
        <end position="236"/>
    </location>
</feature>
<dbReference type="InterPro" id="IPR001789">
    <property type="entry name" value="Sig_transdc_resp-reg_receiver"/>
</dbReference>
<proteinExistence type="predicted"/>
<organism evidence="6 7">
    <name type="scientific">Paratractidigestivibacter faecalis</name>
    <dbReference type="NCBI Taxonomy" id="2292441"/>
    <lineage>
        <taxon>Bacteria</taxon>
        <taxon>Bacillati</taxon>
        <taxon>Actinomycetota</taxon>
        <taxon>Coriobacteriia</taxon>
        <taxon>Coriobacteriales</taxon>
        <taxon>Atopobiaceae</taxon>
        <taxon>Paratractidigestivibacter</taxon>
    </lineage>
</organism>
<reference evidence="6 7" key="1">
    <citation type="submission" date="2024-04" db="EMBL/GenBank/DDBJ databases">
        <title>Human intestinal bacterial collection.</title>
        <authorList>
            <person name="Pauvert C."/>
            <person name="Hitch T.C.A."/>
            <person name="Clavel T."/>
        </authorList>
    </citation>
    <scope>NUCLEOTIDE SEQUENCE [LARGE SCALE GENOMIC DNA]</scope>
    <source>
        <strain evidence="6 7">CLA-AA-H197</strain>
    </source>
</reference>
<dbReference type="Gene3D" id="6.10.250.690">
    <property type="match status" value="1"/>
</dbReference>
<dbReference type="PANTHER" id="PTHR48111">
    <property type="entry name" value="REGULATOR OF RPOS"/>
    <property type="match status" value="1"/>
</dbReference>
<dbReference type="PROSITE" id="PS51755">
    <property type="entry name" value="OMPR_PHOB"/>
    <property type="match status" value="1"/>
</dbReference>
<comment type="caution">
    <text evidence="6">The sequence shown here is derived from an EMBL/GenBank/DDBJ whole genome shotgun (WGS) entry which is preliminary data.</text>
</comment>
<dbReference type="SMART" id="SM00448">
    <property type="entry name" value="REC"/>
    <property type="match status" value="1"/>
</dbReference>
<dbReference type="Pfam" id="PF00072">
    <property type="entry name" value="Response_reg"/>
    <property type="match status" value="1"/>
</dbReference>
<gene>
    <name evidence="6" type="ORF">AAAT05_02940</name>
</gene>
<feature type="domain" description="Response regulatory" evidence="4">
    <location>
        <begin position="14"/>
        <end position="128"/>
    </location>
</feature>
<dbReference type="RefSeq" id="WP_349181772.1">
    <property type="nucleotide sequence ID" value="NZ_JBBNGS010000004.1"/>
</dbReference>
<dbReference type="InterPro" id="IPR036388">
    <property type="entry name" value="WH-like_DNA-bd_sf"/>
</dbReference>
<feature type="domain" description="OmpR/PhoB-type" evidence="5">
    <location>
        <begin position="138"/>
        <end position="236"/>
    </location>
</feature>
<dbReference type="Gene3D" id="3.40.50.2300">
    <property type="match status" value="1"/>
</dbReference>
<dbReference type="PANTHER" id="PTHR48111:SF2">
    <property type="entry name" value="RESPONSE REGULATOR SAER"/>
    <property type="match status" value="1"/>
</dbReference>
<dbReference type="Proteomes" id="UP001478817">
    <property type="component" value="Unassembled WGS sequence"/>
</dbReference>
<protein>
    <submittedName>
        <fullName evidence="6">Response regulator transcription factor</fullName>
    </submittedName>
</protein>
<keyword evidence="7" id="KW-1185">Reference proteome</keyword>
<name>A0ABV1IEI0_9ACTN</name>
<keyword evidence="2" id="KW-0597">Phosphoprotein</keyword>
<dbReference type="InterPro" id="IPR016032">
    <property type="entry name" value="Sig_transdc_resp-reg_C-effctor"/>
</dbReference>
<evidence type="ECO:0000256" key="2">
    <source>
        <dbReference type="PROSITE-ProRule" id="PRU00169"/>
    </source>
</evidence>
<evidence type="ECO:0000259" key="4">
    <source>
        <dbReference type="PROSITE" id="PS50110"/>
    </source>
</evidence>
<dbReference type="InterPro" id="IPR039420">
    <property type="entry name" value="WalR-like"/>
</dbReference>
<dbReference type="SMART" id="SM00862">
    <property type="entry name" value="Trans_reg_C"/>
    <property type="match status" value="1"/>
</dbReference>
<evidence type="ECO:0000313" key="7">
    <source>
        <dbReference type="Proteomes" id="UP001478817"/>
    </source>
</evidence>
<evidence type="ECO:0000256" key="1">
    <source>
        <dbReference type="ARBA" id="ARBA00023125"/>
    </source>
</evidence>
<dbReference type="Gene3D" id="1.10.10.10">
    <property type="entry name" value="Winged helix-like DNA-binding domain superfamily/Winged helix DNA-binding domain"/>
    <property type="match status" value="1"/>
</dbReference>
<dbReference type="Pfam" id="PF00486">
    <property type="entry name" value="Trans_reg_C"/>
    <property type="match status" value="1"/>
</dbReference>